<accession>A0ABV9M6S6</accession>
<evidence type="ECO:0000256" key="1">
    <source>
        <dbReference type="ARBA" id="ARBA00023015"/>
    </source>
</evidence>
<dbReference type="PROSITE" id="PS50949">
    <property type="entry name" value="HTH_GNTR"/>
    <property type="match status" value="1"/>
</dbReference>
<dbReference type="InterPro" id="IPR000524">
    <property type="entry name" value="Tscrpt_reg_HTH_GntR"/>
</dbReference>
<dbReference type="InterPro" id="IPR036388">
    <property type="entry name" value="WH-like_DNA-bd_sf"/>
</dbReference>
<protein>
    <submittedName>
        <fullName evidence="5">GntR family transcriptional regulator</fullName>
    </submittedName>
</protein>
<evidence type="ECO:0000259" key="4">
    <source>
        <dbReference type="PROSITE" id="PS50949"/>
    </source>
</evidence>
<proteinExistence type="predicted"/>
<evidence type="ECO:0000256" key="2">
    <source>
        <dbReference type="ARBA" id="ARBA00023125"/>
    </source>
</evidence>
<dbReference type="Pfam" id="PF00392">
    <property type="entry name" value="GntR"/>
    <property type="match status" value="1"/>
</dbReference>
<keyword evidence="1" id="KW-0805">Transcription regulation</keyword>
<dbReference type="SUPFAM" id="SSF46785">
    <property type="entry name" value="Winged helix' DNA-binding domain"/>
    <property type="match status" value="1"/>
</dbReference>
<evidence type="ECO:0000313" key="6">
    <source>
        <dbReference type="Proteomes" id="UP001596026"/>
    </source>
</evidence>
<dbReference type="RefSeq" id="WP_379967405.1">
    <property type="nucleotide sequence ID" value="NZ_JBHSGT010000064.1"/>
</dbReference>
<gene>
    <name evidence="5" type="ORF">ACFO3L_10950</name>
</gene>
<organism evidence="5 6">
    <name type="scientific">Enterococcus eurekensis</name>
    <dbReference type="NCBI Taxonomy" id="1159753"/>
    <lineage>
        <taxon>Bacteria</taxon>
        <taxon>Bacillati</taxon>
        <taxon>Bacillota</taxon>
        <taxon>Bacilli</taxon>
        <taxon>Lactobacillales</taxon>
        <taxon>Enterococcaceae</taxon>
        <taxon>Enterococcus</taxon>
    </lineage>
</organism>
<comment type="caution">
    <text evidence="5">The sequence shown here is derived from an EMBL/GenBank/DDBJ whole genome shotgun (WGS) entry which is preliminary data.</text>
</comment>
<dbReference type="SMART" id="SM00345">
    <property type="entry name" value="HTH_GNTR"/>
    <property type="match status" value="1"/>
</dbReference>
<sequence>MIFEIDEQSNEPIYKQIQQQIILGIAQNKIQPGMNLPSIRQLSDELSINPMTISKAYTLLKEQGYLITDRRKGAMITQPDSFTEVERTQYLHDLAFLLAQGRLHQESSSKILTDIESILNQYDQERKPL</sequence>
<dbReference type="EMBL" id="JBHSGT010000064">
    <property type="protein sequence ID" value="MFC4711119.1"/>
    <property type="molecule type" value="Genomic_DNA"/>
</dbReference>
<feature type="domain" description="HTH gntR-type" evidence="4">
    <location>
        <begin position="11"/>
        <end position="79"/>
    </location>
</feature>
<name>A0ABV9M6S6_9ENTE</name>
<keyword evidence="6" id="KW-1185">Reference proteome</keyword>
<dbReference type="PANTHER" id="PTHR38445:SF12">
    <property type="entry name" value="GNTR-FAMILY TRANSCRIPTIONAL REGULATOR"/>
    <property type="match status" value="1"/>
</dbReference>
<evidence type="ECO:0000313" key="5">
    <source>
        <dbReference type="EMBL" id="MFC4711119.1"/>
    </source>
</evidence>
<keyword evidence="3" id="KW-0804">Transcription</keyword>
<dbReference type="Gene3D" id="1.10.10.10">
    <property type="entry name" value="Winged helix-like DNA-binding domain superfamily/Winged helix DNA-binding domain"/>
    <property type="match status" value="1"/>
</dbReference>
<dbReference type="Proteomes" id="UP001596026">
    <property type="component" value="Unassembled WGS sequence"/>
</dbReference>
<dbReference type="PANTHER" id="PTHR38445">
    <property type="entry name" value="HTH-TYPE TRANSCRIPTIONAL REPRESSOR YTRA"/>
    <property type="match status" value="1"/>
</dbReference>
<dbReference type="InterPro" id="IPR036390">
    <property type="entry name" value="WH_DNA-bd_sf"/>
</dbReference>
<evidence type="ECO:0000256" key="3">
    <source>
        <dbReference type="ARBA" id="ARBA00023163"/>
    </source>
</evidence>
<reference evidence="6" key="1">
    <citation type="journal article" date="2019" name="Int. J. Syst. Evol. Microbiol.">
        <title>The Global Catalogue of Microorganisms (GCM) 10K type strain sequencing project: providing services to taxonomists for standard genome sequencing and annotation.</title>
        <authorList>
            <consortium name="The Broad Institute Genomics Platform"/>
            <consortium name="The Broad Institute Genome Sequencing Center for Infectious Disease"/>
            <person name="Wu L."/>
            <person name="Ma J."/>
        </authorList>
    </citation>
    <scope>NUCLEOTIDE SEQUENCE [LARGE SCALE GENOMIC DNA]</scope>
    <source>
        <strain evidence="6">CGMCC 1.19061</strain>
    </source>
</reference>
<keyword evidence="2" id="KW-0238">DNA-binding</keyword>